<dbReference type="PANTHER" id="PTHR37962:SF2">
    <property type="entry name" value="MALE STERILE (3) 76CA"/>
    <property type="match status" value="1"/>
</dbReference>
<evidence type="ECO:0000313" key="2">
    <source>
        <dbReference type="Proteomes" id="UP001168990"/>
    </source>
</evidence>
<gene>
    <name evidence="1" type="ORF">PV328_005148</name>
</gene>
<evidence type="ECO:0000313" key="1">
    <source>
        <dbReference type="EMBL" id="KAK0171735.1"/>
    </source>
</evidence>
<accession>A0AA39FLC4</accession>
<dbReference type="PANTHER" id="PTHR37962">
    <property type="entry name" value="MALE STERILE (3) 76CA"/>
    <property type="match status" value="1"/>
</dbReference>
<protein>
    <submittedName>
        <fullName evidence="1">Uncharacterized protein</fullName>
    </submittedName>
</protein>
<comment type="caution">
    <text evidence="1">The sequence shown here is derived from an EMBL/GenBank/DDBJ whole genome shotgun (WGS) entry which is preliminary data.</text>
</comment>
<dbReference type="EMBL" id="JAQQBS010000002">
    <property type="protein sequence ID" value="KAK0171735.1"/>
    <property type="molecule type" value="Genomic_DNA"/>
</dbReference>
<organism evidence="1 2">
    <name type="scientific">Microctonus aethiopoides</name>
    <dbReference type="NCBI Taxonomy" id="144406"/>
    <lineage>
        <taxon>Eukaryota</taxon>
        <taxon>Metazoa</taxon>
        <taxon>Ecdysozoa</taxon>
        <taxon>Arthropoda</taxon>
        <taxon>Hexapoda</taxon>
        <taxon>Insecta</taxon>
        <taxon>Pterygota</taxon>
        <taxon>Neoptera</taxon>
        <taxon>Endopterygota</taxon>
        <taxon>Hymenoptera</taxon>
        <taxon>Apocrita</taxon>
        <taxon>Ichneumonoidea</taxon>
        <taxon>Braconidae</taxon>
        <taxon>Euphorinae</taxon>
        <taxon>Microctonus</taxon>
    </lineage>
</organism>
<proteinExistence type="predicted"/>
<reference evidence="1" key="2">
    <citation type="submission" date="2023-03" db="EMBL/GenBank/DDBJ databases">
        <authorList>
            <person name="Inwood S.N."/>
            <person name="Skelly J.G."/>
            <person name="Guhlin J."/>
            <person name="Harrop T.W.R."/>
            <person name="Goldson S.G."/>
            <person name="Dearden P.K."/>
        </authorList>
    </citation>
    <scope>NUCLEOTIDE SEQUENCE</scope>
    <source>
        <strain evidence="1">Irish</strain>
        <tissue evidence="1">Whole body</tissue>
    </source>
</reference>
<keyword evidence="2" id="KW-1185">Reference proteome</keyword>
<dbReference type="Proteomes" id="UP001168990">
    <property type="component" value="Unassembled WGS sequence"/>
</dbReference>
<name>A0AA39FLC4_9HYME</name>
<sequence length="260" mass="30271">MTLPPRFDNDFPSYLKDLSVKDINVYWFHPDFTQSRYPPGQEMSEACTLICLLVAQRISQSGLQLRSVENCPMLRIFIAESIVEGNKTHSQILRRGLVPHPYLNTEEALTYGGKRLRTLKEWKFQVFEERIGRKLYHDIQTFLTDWYKKPKADTLIMLLITCGRTILLLFQQQINMVTLFDSHSHVTTENPHRGLVVAQAKFQKLHSLCDWYVDAVLNNCFNAQSDRYELAFLYYSQSSKCCDACDNNNEKLHECGCKRS</sequence>
<dbReference type="AlphaFoldDB" id="A0AA39FLC4"/>
<reference evidence="1" key="1">
    <citation type="journal article" date="2023" name="bioRxiv">
        <title>Scaffold-level genome assemblies of two parasitoid biocontrol wasps reveal the parthenogenesis mechanism and an associated novel virus.</title>
        <authorList>
            <person name="Inwood S."/>
            <person name="Skelly J."/>
            <person name="Guhlin J."/>
            <person name="Harrop T."/>
            <person name="Goldson S."/>
            <person name="Dearden P."/>
        </authorList>
    </citation>
    <scope>NUCLEOTIDE SEQUENCE</scope>
    <source>
        <strain evidence="1">Irish</strain>
        <tissue evidence="1">Whole body</tissue>
    </source>
</reference>